<evidence type="ECO:0000256" key="1">
    <source>
        <dbReference type="ARBA" id="ARBA00023015"/>
    </source>
</evidence>
<dbReference type="PANTHER" id="PTHR43537:SF53">
    <property type="entry name" value="HTH-TYPE TRANSCRIPTIONAL REPRESSOR NANR"/>
    <property type="match status" value="1"/>
</dbReference>
<protein>
    <submittedName>
        <fullName evidence="5">GntR family transcriptional regulator</fullName>
    </submittedName>
</protein>
<dbReference type="AlphaFoldDB" id="A0A0H4IEK2"/>
<proteinExistence type="predicted"/>
<dbReference type="SMART" id="SM00895">
    <property type="entry name" value="FCD"/>
    <property type="match status" value="1"/>
</dbReference>
<dbReference type="Gene3D" id="1.20.120.530">
    <property type="entry name" value="GntR ligand-binding domain-like"/>
    <property type="match status" value="1"/>
</dbReference>
<reference evidence="5 6" key="1">
    <citation type="submission" date="2015-05" db="EMBL/GenBank/DDBJ databases">
        <title>Complete genome of Marinobacter psychrophilus strain 20041T isolated from sea-ice of the Canadian Basin.</title>
        <authorList>
            <person name="Song L."/>
            <person name="Ren L."/>
            <person name="Yu Y."/>
            <person name="Wang X."/>
        </authorList>
    </citation>
    <scope>NUCLEOTIDE SEQUENCE [LARGE SCALE GENOMIC DNA]</scope>
    <source>
        <strain evidence="5 6">20041</strain>
    </source>
</reference>
<dbReference type="SUPFAM" id="SSF46785">
    <property type="entry name" value="Winged helix' DNA-binding domain"/>
    <property type="match status" value="1"/>
</dbReference>
<keyword evidence="2" id="KW-0238">DNA-binding</keyword>
<organism evidence="5 6">
    <name type="scientific">Marinobacter psychrophilus</name>
    <dbReference type="NCBI Taxonomy" id="330734"/>
    <lineage>
        <taxon>Bacteria</taxon>
        <taxon>Pseudomonadati</taxon>
        <taxon>Pseudomonadota</taxon>
        <taxon>Gammaproteobacteria</taxon>
        <taxon>Pseudomonadales</taxon>
        <taxon>Marinobacteraceae</taxon>
        <taxon>Marinobacter</taxon>
    </lineage>
</organism>
<dbReference type="KEGG" id="mpq:ABA45_14065"/>
<dbReference type="InterPro" id="IPR000524">
    <property type="entry name" value="Tscrpt_reg_HTH_GntR"/>
</dbReference>
<dbReference type="InterPro" id="IPR036388">
    <property type="entry name" value="WH-like_DNA-bd_sf"/>
</dbReference>
<dbReference type="Pfam" id="PF00392">
    <property type="entry name" value="GntR"/>
    <property type="match status" value="1"/>
</dbReference>
<sequence>MFDALSNAIARHSLPPGTRLVEAQIVEALSANRNHVQSAIQRLVLQNIVTIEPNCGAHVSEPSAQEARDVFAARRAVEQGVVENISQDKMKRHIKALEAHMQAEFGATAGDDRRAIIRELCNFHRLLGNVSENKVLSTILDNLMLRSSLIVALYQRNDIPNCQHSEHKAILSALELGDREGAAALMLDHLNHLESELQFNDESKPAVDLCKALV</sequence>
<keyword evidence="3" id="KW-0804">Transcription</keyword>
<dbReference type="RefSeq" id="WP_048387101.1">
    <property type="nucleotide sequence ID" value="NZ_CP011494.1"/>
</dbReference>
<dbReference type="InterPro" id="IPR036390">
    <property type="entry name" value="WH_DNA-bd_sf"/>
</dbReference>
<dbReference type="Pfam" id="PF07729">
    <property type="entry name" value="FCD"/>
    <property type="match status" value="1"/>
</dbReference>
<gene>
    <name evidence="5" type="ORF">ABA45_14065</name>
</gene>
<dbReference type="STRING" id="330734.ABA45_14065"/>
<dbReference type="PROSITE" id="PS50949">
    <property type="entry name" value="HTH_GNTR"/>
    <property type="match status" value="1"/>
</dbReference>
<evidence type="ECO:0000259" key="4">
    <source>
        <dbReference type="PROSITE" id="PS50949"/>
    </source>
</evidence>
<dbReference type="InterPro" id="IPR011711">
    <property type="entry name" value="GntR_C"/>
</dbReference>
<dbReference type="Proteomes" id="UP000036406">
    <property type="component" value="Chromosome"/>
</dbReference>
<feature type="domain" description="HTH gntR-type" evidence="4">
    <location>
        <begin position="1"/>
        <end position="62"/>
    </location>
</feature>
<evidence type="ECO:0000256" key="3">
    <source>
        <dbReference type="ARBA" id="ARBA00023163"/>
    </source>
</evidence>
<dbReference type="Gene3D" id="1.10.10.10">
    <property type="entry name" value="Winged helix-like DNA-binding domain superfamily/Winged helix DNA-binding domain"/>
    <property type="match status" value="1"/>
</dbReference>
<evidence type="ECO:0000256" key="2">
    <source>
        <dbReference type="ARBA" id="ARBA00023125"/>
    </source>
</evidence>
<dbReference type="EMBL" id="CP011494">
    <property type="protein sequence ID" value="AKO53402.1"/>
    <property type="molecule type" value="Genomic_DNA"/>
</dbReference>
<keyword evidence="1" id="KW-0805">Transcription regulation</keyword>
<accession>A0A0H4IEK2</accession>
<name>A0A0H4IEK2_9GAMM</name>
<dbReference type="PANTHER" id="PTHR43537">
    <property type="entry name" value="TRANSCRIPTIONAL REGULATOR, GNTR FAMILY"/>
    <property type="match status" value="1"/>
</dbReference>
<dbReference type="SMART" id="SM00345">
    <property type="entry name" value="HTH_GNTR"/>
    <property type="match status" value="1"/>
</dbReference>
<evidence type="ECO:0000313" key="6">
    <source>
        <dbReference type="Proteomes" id="UP000036406"/>
    </source>
</evidence>
<keyword evidence="6" id="KW-1185">Reference proteome</keyword>
<dbReference type="PATRIC" id="fig|330734.3.peg.2954"/>
<dbReference type="InterPro" id="IPR008920">
    <property type="entry name" value="TF_FadR/GntR_C"/>
</dbReference>
<evidence type="ECO:0000313" key="5">
    <source>
        <dbReference type="EMBL" id="AKO53402.1"/>
    </source>
</evidence>
<dbReference type="GO" id="GO:0003700">
    <property type="term" value="F:DNA-binding transcription factor activity"/>
    <property type="evidence" value="ECO:0007669"/>
    <property type="project" value="InterPro"/>
</dbReference>
<dbReference type="GO" id="GO:0003677">
    <property type="term" value="F:DNA binding"/>
    <property type="evidence" value="ECO:0007669"/>
    <property type="project" value="UniProtKB-KW"/>
</dbReference>
<dbReference type="SUPFAM" id="SSF48008">
    <property type="entry name" value="GntR ligand-binding domain-like"/>
    <property type="match status" value="1"/>
</dbReference>